<organism evidence="2 3">
    <name type="scientific">Phlebotomus papatasi</name>
    <name type="common">Sandfly</name>
    <dbReference type="NCBI Taxonomy" id="29031"/>
    <lineage>
        <taxon>Eukaryota</taxon>
        <taxon>Metazoa</taxon>
        <taxon>Ecdysozoa</taxon>
        <taxon>Arthropoda</taxon>
        <taxon>Hexapoda</taxon>
        <taxon>Insecta</taxon>
        <taxon>Pterygota</taxon>
        <taxon>Neoptera</taxon>
        <taxon>Endopterygota</taxon>
        <taxon>Diptera</taxon>
        <taxon>Nematocera</taxon>
        <taxon>Psychodoidea</taxon>
        <taxon>Psychodidae</taxon>
        <taxon>Phlebotomus</taxon>
        <taxon>Phlebotomus</taxon>
    </lineage>
</organism>
<dbReference type="GeneID" id="129800600"/>
<accession>A0A1B0DPE6</accession>
<evidence type="ECO:0000313" key="3">
    <source>
        <dbReference type="Proteomes" id="UP000092462"/>
    </source>
</evidence>
<dbReference type="OrthoDB" id="5969272at2759"/>
<dbReference type="VEuPathDB" id="VectorBase:PPAPM1_005685"/>
<dbReference type="Proteomes" id="UP000092462">
    <property type="component" value="Unassembled WGS sequence"/>
</dbReference>
<feature type="region of interest" description="Disordered" evidence="1">
    <location>
        <begin position="203"/>
        <end position="239"/>
    </location>
</feature>
<proteinExistence type="predicted"/>
<dbReference type="EnsemblMetazoa" id="PPAI010382-RA">
    <property type="protein sequence ID" value="PPAI010382-PA"/>
    <property type="gene ID" value="PPAI010382"/>
</dbReference>
<feature type="compositionally biased region" description="Basic and acidic residues" evidence="1">
    <location>
        <begin position="221"/>
        <end position="233"/>
    </location>
</feature>
<dbReference type="VEuPathDB" id="VectorBase:PPAI010382"/>
<dbReference type="RefSeq" id="XP_055701072.1">
    <property type="nucleotide sequence ID" value="XM_055845097.1"/>
</dbReference>
<dbReference type="KEGG" id="ppap:129800600"/>
<evidence type="ECO:0000313" key="2">
    <source>
        <dbReference type="EnsemblMetazoa" id="PPAI010382-PA"/>
    </source>
</evidence>
<reference evidence="2" key="1">
    <citation type="submission" date="2022-08" db="UniProtKB">
        <authorList>
            <consortium name="EnsemblMetazoa"/>
        </authorList>
    </citation>
    <scope>IDENTIFICATION</scope>
    <source>
        <strain evidence="2">Israel</strain>
    </source>
</reference>
<evidence type="ECO:0000256" key="1">
    <source>
        <dbReference type="SAM" id="MobiDB-lite"/>
    </source>
</evidence>
<protein>
    <submittedName>
        <fullName evidence="2">Uncharacterized protein</fullName>
    </submittedName>
</protein>
<dbReference type="EMBL" id="AJVK01008040">
    <property type="status" value="NOT_ANNOTATED_CDS"/>
    <property type="molecule type" value="Genomic_DNA"/>
</dbReference>
<keyword evidence="3" id="KW-1185">Reference proteome</keyword>
<sequence>MSFCRITGRSKGLPKPNYFPLLPPISPVDAKRYCRITGKAYGLPSHHFIPVHLSAATQKINCRITNVADKLGPHHYAPDVNYGKRKHTILADYRYVYPIFDETNDTQKHLLDLMNTKIIDDGNFVYQVEERKYNLVFPAKLEAAVRDGDVRDVMLAKNSDTILLKMRQGKNVSVDLQDFPDEHCVNLFEGEGPRQDVLLEREREEKRKRKRQKNLSQMTKIFEEKDKSGDTKSTRKIKKIKTEEKNHNRSIFMLESKATTASLISSPECDDLVNPLLESWNWDTYEKVASSVINKKSPIVLPSPVKVTPIEIEPRDLSKLDLAVIENTSGFEAIACISPPPIFIPNPMDRNIVQHLRDLNEEDLEMTANVNEKLERVEGGIEMLPTESELPLVLENIKTGKSSQLANVKGLKLDINAARRVFLAGQNIPTPDGDVFVPGQTVTTPRGPVYVPGLTINTPLGASFIPGSILSGTKDSPNQPVFAAGQIIDDDFIPGQTIHTPNGPCFIEGQTILTPEGFKFLAGVHDPKTDQFICGQNISTPEGVRFVPGQTITTEDGEKFIAGQSVPSPNEDNGWKFIHGQTVNNEFLPGKVISSDEGSKFIPGLSVGDKFVPGITSCCDDELTFIPGINVETKQGPQFIEGTIIDTDNGQTFMPGKVLKSSEGLFDFAVAQSVHDVIFREPTQRGFVIDPLNFDASTPNVSVFGHMIQTPAGIEFYPEKVKEEHLPPGKIIPGRLIRQDEGTKFIPGIKSDNGFIPGQLIWTEKGEQFVPGQVIETSEGLKFVPGQVIETKSGSKFVPGQVMETSEGARFVPGQIVQTKSGPTFIPGQVITTDEEGERFVPGQVVDTPDGPRFVPGRVLETEDGATFIPGQIVETADGPKFIAPDLTDNEEGEQEFSVQSFLVTPEELKLVKSSNTFPTAPSERGELSIDSKIMRQLSEAGMSIGRQIEASAVDLVLQSTKEKQIVHQFVENLTLPEQLSEEKTTEMFGNIKSIAQIVSGRKILENITCRQAKFTDDDTVKAAECIVELVKKIVRDEDKSVMIFETIAQTLEAHEVDLLKIEKIARDPACQLKIISMIRDSLERDINECEILQKITQCANVEESWMMNQIGQILRDESMNDSLKAIVSTHPKIIYKIISHLRDSKHSITTNEAAIETLHRAIISAVEDVTNADLQRVYLTNEPSADQLVKDVISLAKALELPALDINTGSAIDTLSAFLATEQGAELLRRVILIHKLSDTNPNVAEALDELRQSPFSVRRNPQFCELVRQSGCLTIPYEKRQLLENSSQLPNAILFTDNQLALEDFLVRRRGKNRGAFLIVKNTFQGVVPRELSRDVLTGKCSYTLLDEDGICHFEPLHVFTALNLVTSRPQHRFSMYHSDVAMEDSGPGVDDIMSSASKCTALGAVASKMMMYRDQINCIPLLRNYRHYPYHLLPSPFYPPVSHVIASVRY</sequence>
<name>A0A1B0DPE6_PHLPP</name>